<sequence length="80" mass="9179">MAILCTLKRMSNGPAALLLRETLVEDLADPSKFVTIYWELGDVEECIQAMKNKNERNSRIKTHYESCKLRFPGCAVFLKE</sequence>
<gene>
    <name evidence="1" type="ORF">CEXT_315681</name>
</gene>
<keyword evidence="2" id="KW-1185">Reference proteome</keyword>
<protein>
    <submittedName>
        <fullName evidence="1">Uncharacterized protein</fullName>
    </submittedName>
</protein>
<dbReference type="EMBL" id="BPLR01014004">
    <property type="protein sequence ID" value="GIY65559.1"/>
    <property type="molecule type" value="Genomic_DNA"/>
</dbReference>
<proteinExistence type="predicted"/>
<reference evidence="1 2" key="1">
    <citation type="submission" date="2021-06" db="EMBL/GenBank/DDBJ databases">
        <title>Caerostris extrusa draft genome.</title>
        <authorList>
            <person name="Kono N."/>
            <person name="Arakawa K."/>
        </authorList>
    </citation>
    <scope>NUCLEOTIDE SEQUENCE [LARGE SCALE GENOMIC DNA]</scope>
</reference>
<evidence type="ECO:0000313" key="1">
    <source>
        <dbReference type="EMBL" id="GIY65559.1"/>
    </source>
</evidence>
<evidence type="ECO:0000313" key="2">
    <source>
        <dbReference type="Proteomes" id="UP001054945"/>
    </source>
</evidence>
<comment type="caution">
    <text evidence="1">The sequence shown here is derived from an EMBL/GenBank/DDBJ whole genome shotgun (WGS) entry which is preliminary data.</text>
</comment>
<organism evidence="1 2">
    <name type="scientific">Caerostris extrusa</name>
    <name type="common">Bark spider</name>
    <name type="synonym">Caerostris bankana</name>
    <dbReference type="NCBI Taxonomy" id="172846"/>
    <lineage>
        <taxon>Eukaryota</taxon>
        <taxon>Metazoa</taxon>
        <taxon>Ecdysozoa</taxon>
        <taxon>Arthropoda</taxon>
        <taxon>Chelicerata</taxon>
        <taxon>Arachnida</taxon>
        <taxon>Araneae</taxon>
        <taxon>Araneomorphae</taxon>
        <taxon>Entelegynae</taxon>
        <taxon>Araneoidea</taxon>
        <taxon>Araneidae</taxon>
        <taxon>Caerostris</taxon>
    </lineage>
</organism>
<dbReference type="AlphaFoldDB" id="A0AAV4V6B6"/>
<name>A0AAV4V6B6_CAEEX</name>
<dbReference type="Proteomes" id="UP001054945">
    <property type="component" value="Unassembled WGS sequence"/>
</dbReference>
<accession>A0AAV4V6B6</accession>